<dbReference type="PANTHER" id="PTHR12940:SF0">
    <property type="entry name" value="SPLICING FACTOR ESS-2 HOMOLOG"/>
    <property type="match status" value="1"/>
</dbReference>
<dbReference type="EMBL" id="OC978192">
    <property type="protein sequence ID" value="CAG4634847.1"/>
    <property type="molecule type" value="Genomic_DNA"/>
</dbReference>
<dbReference type="Pfam" id="PF09751">
    <property type="entry name" value="Es2"/>
    <property type="match status" value="1"/>
</dbReference>
<reference evidence="5" key="1">
    <citation type="submission" date="2021-04" db="EMBL/GenBank/DDBJ databases">
        <authorList>
            <person name="Cornetti L."/>
        </authorList>
    </citation>
    <scope>NUCLEOTIDE SEQUENCE</scope>
</reference>
<dbReference type="PANTHER" id="PTHR12940">
    <property type="entry name" value="ES-2 PROTEIN - RELATED"/>
    <property type="match status" value="1"/>
</dbReference>
<evidence type="ECO:0000256" key="2">
    <source>
        <dbReference type="ARBA" id="ARBA00009072"/>
    </source>
</evidence>
<comment type="similarity">
    <text evidence="2">Belongs to the ESS2 family.</text>
</comment>
<dbReference type="InterPro" id="IPR019148">
    <property type="entry name" value="Nuclear_protein_DGCR14_ESS-2"/>
</dbReference>
<gene>
    <name evidence="5" type="primary">EOG090X07SU</name>
</gene>
<evidence type="ECO:0000256" key="3">
    <source>
        <dbReference type="ARBA" id="ARBA00023242"/>
    </source>
</evidence>
<evidence type="ECO:0000256" key="1">
    <source>
        <dbReference type="ARBA" id="ARBA00004123"/>
    </source>
</evidence>
<proteinExistence type="inferred from homology"/>
<comment type="subcellular location">
    <subcellularLocation>
        <location evidence="1">Nucleus</location>
    </subcellularLocation>
</comment>
<sequence length="405" mass="44692">MSSNQITANSIVKATSQEVTPFKVPSAAPAPRKKKKVLDEDAYVQKIEAIIQRDFFPDLTKLQVQAAYLEALETNDIPKLREIYEKFSVGPKVHDSHRGGHASPATFETPVRDFSDTESVHSASSVGSSKSKLLAEQKESLDEFLFKNTSEDNESFEEMMDEAKKKHRIKHAWLYDTEHQSLSKQESNLALPSIEKQALEDSKPAQVETWKYTVKNSVMYVPEGAPLTVAERVKLALDKDHIAHSNTHFQSNPFDESRNREAVQKAAQLQTNTRQGHVDVDGKEIQSSAPPTVNGFTFMKTPSPAPGVGDSPLMTWGEIEGTPFRLDGSDTPLPSSTVGAGSFHLQPVSERDRIGLKLAEKVGKGYRDRRGRKSAMAHISTPHSSGMSTTPSNKTPSVKTPGTIR</sequence>
<organism evidence="5">
    <name type="scientific">Alona affinis</name>
    <dbReference type="NCBI Taxonomy" id="381656"/>
    <lineage>
        <taxon>Eukaryota</taxon>
        <taxon>Metazoa</taxon>
        <taxon>Ecdysozoa</taxon>
        <taxon>Arthropoda</taxon>
        <taxon>Crustacea</taxon>
        <taxon>Branchiopoda</taxon>
        <taxon>Diplostraca</taxon>
        <taxon>Cladocera</taxon>
        <taxon>Anomopoda</taxon>
        <taxon>Chydoridae</taxon>
        <taxon>Alona</taxon>
    </lineage>
</organism>
<feature type="compositionally biased region" description="Polar residues" evidence="4">
    <location>
        <begin position="381"/>
        <end position="405"/>
    </location>
</feature>
<evidence type="ECO:0000256" key="4">
    <source>
        <dbReference type="SAM" id="MobiDB-lite"/>
    </source>
</evidence>
<keyword evidence="3" id="KW-0539">Nucleus</keyword>
<dbReference type="GO" id="GO:0071013">
    <property type="term" value="C:catalytic step 2 spliceosome"/>
    <property type="evidence" value="ECO:0007669"/>
    <property type="project" value="TreeGrafter"/>
</dbReference>
<accession>A0A9N6WSK2</accession>
<feature type="region of interest" description="Disordered" evidence="4">
    <location>
        <begin position="365"/>
        <end position="405"/>
    </location>
</feature>
<name>A0A9N6WSK2_9CRUS</name>
<protein>
    <submittedName>
        <fullName evidence="5">EOG090X07SU</fullName>
    </submittedName>
</protein>
<evidence type="ECO:0000313" key="5">
    <source>
        <dbReference type="EMBL" id="CAG4634847.1"/>
    </source>
</evidence>
<dbReference type="AlphaFoldDB" id="A0A9N6WSK2"/>